<dbReference type="Pfam" id="PF05592">
    <property type="entry name" value="Bac_rhamnosid"/>
    <property type="match status" value="1"/>
</dbReference>
<comment type="catalytic activity">
    <reaction evidence="1">
        <text>Hydrolysis of terminal non-reducing alpha-L-rhamnose residues in alpha-L-rhamnosides.</text>
        <dbReference type="EC" id="3.2.1.40"/>
    </reaction>
</comment>
<keyword evidence="3 8" id="KW-0378">Hydrolase</keyword>
<evidence type="ECO:0000256" key="3">
    <source>
        <dbReference type="ARBA" id="ARBA00022801"/>
    </source>
</evidence>
<dbReference type="Pfam" id="PF17389">
    <property type="entry name" value="Bac_rhamnosid6H"/>
    <property type="match status" value="1"/>
</dbReference>
<dbReference type="InterPro" id="IPR008928">
    <property type="entry name" value="6-hairpin_glycosidase_sf"/>
</dbReference>
<sequence>MTLVHVEAPVFEHHHDPLGIGESAPRLSWTVATELPGWRQQAYEIELSDGTATGRVESAESVLVPWPGGELGSRERRGARVRVYGRDGSVSDWSPWSWAEAGLLEPADWTAGAAAPPLELLGLPDGPALLLRRDFTVRGPIERARLYVTAHGVHETEINGRVVGDDVLAPGWTSYGHRLRYRTHDVTDLLTEGANAIGATLADGWYRGRIGFRGGKTDLYGDRTALIAQLEIAYADGTTDVLTTDGSWRCASGPVTAASLYDGEKYDARLLPSGWSGPGFDDAAWLPADALPHDPALLVAPTGPPVRRVETLAPVEVLTGPDGETILDFGQNIAGRLRIRVQGPAGHTVTLRHAEVLENGALAIRPLRDAAALDQYTLRGDDGPEEWEPRFTTHGFRYAQVDGWPGELDPASDVVAVVCHTDMRRTGDFTCSDPLLSRLHDNVVWSMRGNYVDLPTDCPQRDERLGWTGDIQVFAPAAAFLFDCSGPLSSWLADLAVEQVQEGTVPHYVPWVPLLFGNSPTAAWGDAAVLVPWTLYQRFGDLGLLGRQYASMKAWVDQVAGLAGENHLWDEGFQFGDWLDPAAPPDNPGKARTDHALVATAYHAHTAAVLAETAALLGHDSDAAHYAALAREVREAFRREFVTPSGRLACDTQTAYALALTYDLLDGAEQRERAGRRLVELVDQDDHRIGTGFVGTPLICDALCSVGAYDTAYRLLLQRNCPSWLYPVTMGATTIWERWDSLLPDGSVNPGEMTSFNHYALGAVADWMHRTVAGLAPAAPGYRRLRVAPRPGGDLTHASARLDTPYGLASVSWERDGETLTVTATVPPGTVAEVDLPGAIPQEVGAGTHTFTTTV</sequence>
<dbReference type="EC" id="3.2.1.40" evidence="2"/>
<dbReference type="Gene3D" id="1.50.10.10">
    <property type="match status" value="1"/>
</dbReference>
<keyword evidence="8" id="KW-0326">Glycosidase</keyword>
<feature type="domain" description="Alpha-L-rhamnosidase six-hairpin glycosidase" evidence="6">
    <location>
        <begin position="424"/>
        <end position="772"/>
    </location>
</feature>
<dbReference type="PIRSF" id="PIRSF010631">
    <property type="entry name" value="A-rhamnsds"/>
    <property type="match status" value="1"/>
</dbReference>
<keyword evidence="9" id="KW-1185">Reference proteome</keyword>
<evidence type="ECO:0000259" key="6">
    <source>
        <dbReference type="Pfam" id="PF17389"/>
    </source>
</evidence>
<dbReference type="Gene3D" id="2.60.40.10">
    <property type="entry name" value="Immunoglobulins"/>
    <property type="match status" value="1"/>
</dbReference>
<dbReference type="InterPro" id="IPR016007">
    <property type="entry name" value="Alpha_rhamnosid"/>
</dbReference>
<feature type="domain" description="Alpha-L-rhamnosidase concanavalin-like" evidence="4">
    <location>
        <begin position="321"/>
        <end position="418"/>
    </location>
</feature>
<dbReference type="AlphaFoldDB" id="A0A7W9G8D5"/>
<dbReference type="GO" id="GO:0030596">
    <property type="term" value="F:alpha-L-rhamnosidase activity"/>
    <property type="evidence" value="ECO:0007669"/>
    <property type="project" value="UniProtKB-EC"/>
</dbReference>
<name>A0A7W9G8D5_9ACTN</name>
<dbReference type="Proteomes" id="UP000579153">
    <property type="component" value="Unassembled WGS sequence"/>
</dbReference>
<dbReference type="InterPro" id="IPR013737">
    <property type="entry name" value="Bac_rhamnosid_N"/>
</dbReference>
<comment type="caution">
    <text evidence="8">The sequence shown here is derived from an EMBL/GenBank/DDBJ whole genome shotgun (WGS) entry which is preliminary data.</text>
</comment>
<reference evidence="8 9" key="1">
    <citation type="submission" date="2020-08" db="EMBL/GenBank/DDBJ databases">
        <title>Sequencing the genomes of 1000 actinobacteria strains.</title>
        <authorList>
            <person name="Klenk H.-P."/>
        </authorList>
    </citation>
    <scope>NUCLEOTIDE SEQUENCE [LARGE SCALE GENOMIC DNA]</scope>
    <source>
        <strain evidence="8 9">DSM 45507</strain>
    </source>
</reference>
<dbReference type="PANTHER" id="PTHR33307">
    <property type="entry name" value="ALPHA-RHAMNOSIDASE (EUROFUNG)"/>
    <property type="match status" value="1"/>
</dbReference>
<dbReference type="InterPro" id="IPR008902">
    <property type="entry name" value="Rhamnosid_concanavalin"/>
</dbReference>
<dbReference type="InterPro" id="IPR012341">
    <property type="entry name" value="6hp_glycosidase-like_sf"/>
</dbReference>
<dbReference type="Pfam" id="PF17390">
    <property type="entry name" value="Bac_rhamnosid_C"/>
    <property type="match status" value="1"/>
</dbReference>
<evidence type="ECO:0000313" key="9">
    <source>
        <dbReference type="Proteomes" id="UP000579153"/>
    </source>
</evidence>
<dbReference type="SUPFAM" id="SSF48208">
    <property type="entry name" value="Six-hairpin glycosidases"/>
    <property type="match status" value="1"/>
</dbReference>
<evidence type="ECO:0000256" key="2">
    <source>
        <dbReference type="ARBA" id="ARBA00012652"/>
    </source>
</evidence>
<protein>
    <recommendedName>
        <fullName evidence="2">alpha-L-rhamnosidase</fullName>
        <ecNumber evidence="2">3.2.1.40</ecNumber>
    </recommendedName>
</protein>
<proteinExistence type="predicted"/>
<evidence type="ECO:0000259" key="7">
    <source>
        <dbReference type="Pfam" id="PF17390"/>
    </source>
</evidence>
<dbReference type="Gene3D" id="2.60.120.260">
    <property type="entry name" value="Galactose-binding domain-like"/>
    <property type="match status" value="2"/>
</dbReference>
<accession>A0A7W9G8D5</accession>
<evidence type="ECO:0000259" key="4">
    <source>
        <dbReference type="Pfam" id="PF05592"/>
    </source>
</evidence>
<dbReference type="InterPro" id="IPR035396">
    <property type="entry name" value="Bac_rhamnosid6H"/>
</dbReference>
<dbReference type="PANTHER" id="PTHR33307:SF6">
    <property type="entry name" value="ALPHA-RHAMNOSIDASE (EUROFUNG)-RELATED"/>
    <property type="match status" value="1"/>
</dbReference>
<dbReference type="InterPro" id="IPR035398">
    <property type="entry name" value="Bac_rhamnosid_C"/>
</dbReference>
<evidence type="ECO:0000259" key="5">
    <source>
        <dbReference type="Pfam" id="PF08531"/>
    </source>
</evidence>
<evidence type="ECO:0000256" key="1">
    <source>
        <dbReference type="ARBA" id="ARBA00001445"/>
    </source>
</evidence>
<evidence type="ECO:0000313" key="8">
    <source>
        <dbReference type="EMBL" id="MBB5779090.1"/>
    </source>
</evidence>
<dbReference type="Pfam" id="PF08531">
    <property type="entry name" value="Bac_rhamnosid_N"/>
    <property type="match status" value="1"/>
</dbReference>
<dbReference type="InterPro" id="IPR013783">
    <property type="entry name" value="Ig-like_fold"/>
</dbReference>
<gene>
    <name evidence="8" type="ORF">HD596_005846</name>
</gene>
<feature type="domain" description="Alpha-L-rhamnosidase C-terminal" evidence="7">
    <location>
        <begin position="774"/>
        <end position="844"/>
    </location>
</feature>
<dbReference type="Pfam" id="PF25788">
    <property type="entry name" value="Ig_Rha78A_N"/>
    <property type="match status" value="1"/>
</dbReference>
<dbReference type="Gene3D" id="2.60.420.10">
    <property type="entry name" value="Maltose phosphorylase, domain 3"/>
    <property type="match status" value="1"/>
</dbReference>
<organism evidence="8 9">
    <name type="scientific">Nonomuraea jabiensis</name>
    <dbReference type="NCBI Taxonomy" id="882448"/>
    <lineage>
        <taxon>Bacteria</taxon>
        <taxon>Bacillati</taxon>
        <taxon>Actinomycetota</taxon>
        <taxon>Actinomycetes</taxon>
        <taxon>Streptosporangiales</taxon>
        <taxon>Streptosporangiaceae</taxon>
        <taxon>Nonomuraea</taxon>
    </lineage>
</organism>
<dbReference type="RefSeq" id="WP_313044917.1">
    <property type="nucleotide sequence ID" value="NZ_JACHMB010000001.1"/>
</dbReference>
<feature type="domain" description="Bacterial alpha-L-rhamnosidase N-terminal" evidence="5">
    <location>
        <begin position="141"/>
        <end position="310"/>
    </location>
</feature>
<dbReference type="EMBL" id="JACHMB010000001">
    <property type="protein sequence ID" value="MBB5779090.1"/>
    <property type="molecule type" value="Genomic_DNA"/>
</dbReference>
<dbReference type="GO" id="GO:0005975">
    <property type="term" value="P:carbohydrate metabolic process"/>
    <property type="evidence" value="ECO:0007669"/>
    <property type="project" value="InterPro"/>
</dbReference>